<dbReference type="Proteomes" id="UP000388235">
    <property type="component" value="Chromosome"/>
</dbReference>
<dbReference type="AlphaFoldDB" id="A0A5Q2QB39"/>
<dbReference type="Pfam" id="PF02597">
    <property type="entry name" value="ThiS"/>
    <property type="match status" value="1"/>
</dbReference>
<keyword evidence="2" id="KW-1185">Reference proteome</keyword>
<reference evidence="1 2" key="1">
    <citation type="submission" date="2019-11" db="EMBL/GenBank/DDBJ databases">
        <authorList>
            <person name="Khan S.A."/>
            <person name="Jeon C.O."/>
            <person name="Chun B.H."/>
        </authorList>
    </citation>
    <scope>NUCLEOTIDE SEQUENCE [LARGE SCALE GENOMIC DNA]</scope>
    <source>
        <strain evidence="1 2">IMCC 1097</strain>
    </source>
</reference>
<dbReference type="KEGG" id="llp:GH975_02580"/>
<dbReference type="Gene3D" id="3.10.20.30">
    <property type="match status" value="1"/>
</dbReference>
<dbReference type="CDD" id="cd00754">
    <property type="entry name" value="Ubl_MoaD"/>
    <property type="match status" value="1"/>
</dbReference>
<dbReference type="InterPro" id="IPR003749">
    <property type="entry name" value="ThiS/MoaD-like"/>
</dbReference>
<dbReference type="SUPFAM" id="SSF54285">
    <property type="entry name" value="MoaD/ThiS"/>
    <property type="match status" value="1"/>
</dbReference>
<evidence type="ECO:0000313" key="1">
    <source>
        <dbReference type="EMBL" id="QGG79511.1"/>
    </source>
</evidence>
<dbReference type="RefSeq" id="WP_153713015.1">
    <property type="nucleotide sequence ID" value="NZ_CP045871.1"/>
</dbReference>
<name>A0A5Q2QB39_9GAMM</name>
<dbReference type="EMBL" id="CP045871">
    <property type="protein sequence ID" value="QGG79511.1"/>
    <property type="molecule type" value="Genomic_DNA"/>
</dbReference>
<gene>
    <name evidence="1" type="primary">moaD</name>
    <name evidence="1" type="ORF">GH975_02580</name>
</gene>
<dbReference type="InterPro" id="IPR012675">
    <property type="entry name" value="Beta-grasp_dom_sf"/>
</dbReference>
<organism evidence="1 2">
    <name type="scientific">Litorivicinus lipolyticus</name>
    <dbReference type="NCBI Taxonomy" id="418701"/>
    <lineage>
        <taxon>Bacteria</taxon>
        <taxon>Pseudomonadati</taxon>
        <taxon>Pseudomonadota</taxon>
        <taxon>Gammaproteobacteria</taxon>
        <taxon>Oceanospirillales</taxon>
        <taxon>Litorivicinaceae</taxon>
        <taxon>Litorivicinus</taxon>
    </lineage>
</organism>
<evidence type="ECO:0000313" key="2">
    <source>
        <dbReference type="Proteomes" id="UP000388235"/>
    </source>
</evidence>
<protein>
    <submittedName>
        <fullName evidence="1">Molybdopterin synthase sulfur carrier subunit</fullName>
    </submittedName>
</protein>
<proteinExistence type="predicted"/>
<sequence length="76" mass="7836">MPTVNLVFLAAFRDVAGTDRTTVEAATPRAALAQLGILDALVAQTPIVAVNQRICDLDIALSSGDEVALMPPMTGG</sequence>
<accession>A0A5Q2QB39</accession>
<dbReference type="OrthoDB" id="9801945at2"/>
<dbReference type="InterPro" id="IPR016155">
    <property type="entry name" value="Mopterin_synth/thiamin_S_b"/>
</dbReference>